<organism evidence="1">
    <name type="scientific">Anguilla anguilla</name>
    <name type="common">European freshwater eel</name>
    <name type="synonym">Muraena anguilla</name>
    <dbReference type="NCBI Taxonomy" id="7936"/>
    <lineage>
        <taxon>Eukaryota</taxon>
        <taxon>Metazoa</taxon>
        <taxon>Chordata</taxon>
        <taxon>Craniata</taxon>
        <taxon>Vertebrata</taxon>
        <taxon>Euteleostomi</taxon>
        <taxon>Actinopterygii</taxon>
        <taxon>Neopterygii</taxon>
        <taxon>Teleostei</taxon>
        <taxon>Anguilliformes</taxon>
        <taxon>Anguillidae</taxon>
        <taxon>Anguilla</taxon>
    </lineage>
</organism>
<dbReference type="EMBL" id="GBXM01088066">
    <property type="protein sequence ID" value="JAH20511.1"/>
    <property type="molecule type" value="Transcribed_RNA"/>
</dbReference>
<reference evidence="1" key="1">
    <citation type="submission" date="2014-11" db="EMBL/GenBank/DDBJ databases">
        <authorList>
            <person name="Amaro Gonzalez C."/>
        </authorList>
    </citation>
    <scope>NUCLEOTIDE SEQUENCE</scope>
</reference>
<reference evidence="1" key="2">
    <citation type="journal article" date="2015" name="Fish Shellfish Immunol.">
        <title>Early steps in the European eel (Anguilla anguilla)-Vibrio vulnificus interaction in the gills: Role of the RtxA13 toxin.</title>
        <authorList>
            <person name="Callol A."/>
            <person name="Pajuelo D."/>
            <person name="Ebbesson L."/>
            <person name="Teles M."/>
            <person name="MacKenzie S."/>
            <person name="Amaro C."/>
        </authorList>
    </citation>
    <scope>NUCLEOTIDE SEQUENCE</scope>
</reference>
<dbReference type="AlphaFoldDB" id="A0A0E9QU64"/>
<protein>
    <submittedName>
        <fullName evidence="1">Uncharacterized protein</fullName>
    </submittedName>
</protein>
<proteinExistence type="predicted"/>
<sequence length="34" mass="3974">MNTVIKQVAIKISIRKQESMFFNKYAMSSFTDTD</sequence>
<accession>A0A0E9QU64</accession>
<name>A0A0E9QU64_ANGAN</name>
<evidence type="ECO:0000313" key="1">
    <source>
        <dbReference type="EMBL" id="JAH20511.1"/>
    </source>
</evidence>